<dbReference type="AlphaFoldDB" id="A0A3S1DWD4"/>
<dbReference type="Proteomes" id="UP000279446">
    <property type="component" value="Unassembled WGS sequence"/>
</dbReference>
<dbReference type="OrthoDB" id="9808332at2"/>
<evidence type="ECO:0000313" key="4">
    <source>
        <dbReference type="EMBL" id="RUT46678.1"/>
    </source>
</evidence>
<dbReference type="SUPFAM" id="SSF53850">
    <property type="entry name" value="Periplasmic binding protein-like II"/>
    <property type="match status" value="1"/>
</dbReference>
<dbReference type="EMBL" id="RZNY01000007">
    <property type="protein sequence ID" value="RUT46678.1"/>
    <property type="molecule type" value="Genomic_DNA"/>
</dbReference>
<dbReference type="PANTHER" id="PTHR30061:SF50">
    <property type="entry name" value="MALTOSE_MALTODEXTRIN-BINDING PERIPLASMIC PROTEIN"/>
    <property type="match status" value="1"/>
</dbReference>
<reference evidence="4 5" key="1">
    <citation type="submission" date="2018-12" db="EMBL/GenBank/DDBJ databases">
        <authorList>
            <person name="Sun L."/>
            <person name="Chen Z."/>
        </authorList>
    </citation>
    <scope>NUCLEOTIDE SEQUENCE [LARGE SCALE GENOMIC DNA]</scope>
    <source>
        <strain evidence="4 5">DSM 15890</strain>
    </source>
</reference>
<comment type="caution">
    <text evidence="4">The sequence shown here is derived from an EMBL/GenBank/DDBJ whole genome shotgun (WGS) entry which is preliminary data.</text>
</comment>
<name>A0A3S1DWD4_9BACL</name>
<dbReference type="GO" id="GO:1901982">
    <property type="term" value="F:maltose binding"/>
    <property type="evidence" value="ECO:0007669"/>
    <property type="project" value="TreeGrafter"/>
</dbReference>
<comment type="similarity">
    <text evidence="1">Belongs to the bacterial solute-binding protein 1 family.</text>
</comment>
<dbReference type="GO" id="GO:0015768">
    <property type="term" value="P:maltose transport"/>
    <property type="evidence" value="ECO:0007669"/>
    <property type="project" value="TreeGrafter"/>
</dbReference>
<protein>
    <submittedName>
        <fullName evidence="4">Extracellular solute-binding protein</fullName>
    </submittedName>
</protein>
<dbReference type="PANTHER" id="PTHR30061">
    <property type="entry name" value="MALTOSE-BINDING PERIPLASMIC PROTEIN"/>
    <property type="match status" value="1"/>
</dbReference>
<dbReference type="Gene3D" id="3.40.190.10">
    <property type="entry name" value="Periplasmic binding protein-like II"/>
    <property type="match status" value="2"/>
</dbReference>
<dbReference type="GO" id="GO:0042956">
    <property type="term" value="P:maltodextrin transmembrane transport"/>
    <property type="evidence" value="ECO:0007669"/>
    <property type="project" value="TreeGrafter"/>
</dbReference>
<proteinExistence type="inferred from homology"/>
<accession>A0A3S1DWD4</accession>
<keyword evidence="2" id="KW-0813">Transport</keyword>
<keyword evidence="5" id="KW-1185">Reference proteome</keyword>
<dbReference type="GO" id="GO:0055052">
    <property type="term" value="C:ATP-binding cassette (ABC) transporter complex, substrate-binding subunit-containing"/>
    <property type="evidence" value="ECO:0007669"/>
    <property type="project" value="TreeGrafter"/>
</dbReference>
<dbReference type="Pfam" id="PF13416">
    <property type="entry name" value="SBP_bac_8"/>
    <property type="match status" value="1"/>
</dbReference>
<evidence type="ECO:0000313" key="5">
    <source>
        <dbReference type="Proteomes" id="UP000279446"/>
    </source>
</evidence>
<gene>
    <name evidence="4" type="ORF">EJP82_10555</name>
</gene>
<sequence length="445" mass="49499">MLSITEFKTKLHKQKINWRKYFMKNRKILALFASTALLMSMVTACGSDNSPSVSDNNNVPSDEKFTLTMWHTFSDVETEVFEKKVIAKFNEEHPNIKIDATRMPAGDEFNQQLVQAVSGSSAPDLARMDIVDVPRYAKLGALEPLDGYEGFDEIKSEMFEGPMSSNFYNGKYYGLPLDTNTKIAIYNKKLLDKAGLTEAPKTFDELVEAAKKITNDETFGFAPQNIEVWGTMPYFFSLGGTYTNEDYTKATGHLNSDSSVKALEQLVAWNKEGLIGKSFEGGLGSWEGFKGDNYMMIDDGPWFASANQDVKDNMEFALFPAGSAGSIETNGGENTVIFNSSKHKEAAFTFAKFLASDEAQTIFGEELRMMPVNTKTGEKEFVKNDEMLSLYMEQLKTAVSRVPSPEWTVINNVITKAFEAAIKTDETPKALLDDAAKQVDALLAK</sequence>
<evidence type="ECO:0000256" key="1">
    <source>
        <dbReference type="ARBA" id="ARBA00008520"/>
    </source>
</evidence>
<evidence type="ECO:0000256" key="2">
    <source>
        <dbReference type="ARBA" id="ARBA00022448"/>
    </source>
</evidence>
<dbReference type="InterPro" id="IPR006059">
    <property type="entry name" value="SBP"/>
</dbReference>
<evidence type="ECO:0000256" key="3">
    <source>
        <dbReference type="ARBA" id="ARBA00022729"/>
    </source>
</evidence>
<organism evidence="4 5">
    <name type="scientific">Paenibacillus anaericanus</name>
    <dbReference type="NCBI Taxonomy" id="170367"/>
    <lineage>
        <taxon>Bacteria</taxon>
        <taxon>Bacillati</taxon>
        <taxon>Bacillota</taxon>
        <taxon>Bacilli</taxon>
        <taxon>Bacillales</taxon>
        <taxon>Paenibacillaceae</taxon>
        <taxon>Paenibacillus</taxon>
    </lineage>
</organism>
<keyword evidence="3" id="KW-0732">Signal</keyword>